<sequence>MLILLKKWRIAFSSSFLLTNASAEALPSSRFPQKWQCLPSSIAPTRPHLLVITTLLTLISSSSLQESFSIMNSSIRCVAWPVPLTKVHLRLTSFSASGYGSLLHSPVYPQLDNYITLF</sequence>
<dbReference type="Proteomes" id="UP001610563">
    <property type="component" value="Unassembled WGS sequence"/>
</dbReference>
<protein>
    <recommendedName>
        <fullName evidence="4">Secreted protein</fullName>
    </recommendedName>
</protein>
<name>A0ABR4G3G2_9EURO</name>
<keyword evidence="3" id="KW-1185">Reference proteome</keyword>
<evidence type="ECO:0000313" key="3">
    <source>
        <dbReference type="Proteomes" id="UP001610563"/>
    </source>
</evidence>
<evidence type="ECO:0000256" key="1">
    <source>
        <dbReference type="SAM" id="SignalP"/>
    </source>
</evidence>
<evidence type="ECO:0000313" key="2">
    <source>
        <dbReference type="EMBL" id="KAL2793554.1"/>
    </source>
</evidence>
<accession>A0ABR4G3G2</accession>
<dbReference type="EMBL" id="JBFTWV010000056">
    <property type="protein sequence ID" value="KAL2793554.1"/>
    <property type="molecule type" value="Genomic_DNA"/>
</dbReference>
<feature type="chain" id="PRO_5047168942" description="Secreted protein" evidence="1">
    <location>
        <begin position="24"/>
        <end position="118"/>
    </location>
</feature>
<gene>
    <name evidence="2" type="ORF">BJX66DRAFT_305769</name>
</gene>
<organism evidence="2 3">
    <name type="scientific">Aspergillus keveii</name>
    <dbReference type="NCBI Taxonomy" id="714993"/>
    <lineage>
        <taxon>Eukaryota</taxon>
        <taxon>Fungi</taxon>
        <taxon>Dikarya</taxon>
        <taxon>Ascomycota</taxon>
        <taxon>Pezizomycotina</taxon>
        <taxon>Eurotiomycetes</taxon>
        <taxon>Eurotiomycetidae</taxon>
        <taxon>Eurotiales</taxon>
        <taxon>Aspergillaceae</taxon>
        <taxon>Aspergillus</taxon>
        <taxon>Aspergillus subgen. Nidulantes</taxon>
    </lineage>
</organism>
<feature type="signal peptide" evidence="1">
    <location>
        <begin position="1"/>
        <end position="23"/>
    </location>
</feature>
<comment type="caution">
    <text evidence="2">The sequence shown here is derived from an EMBL/GenBank/DDBJ whole genome shotgun (WGS) entry which is preliminary data.</text>
</comment>
<keyword evidence="1" id="KW-0732">Signal</keyword>
<evidence type="ECO:0008006" key="4">
    <source>
        <dbReference type="Google" id="ProtNLM"/>
    </source>
</evidence>
<proteinExistence type="predicted"/>
<reference evidence="2 3" key="1">
    <citation type="submission" date="2024-07" db="EMBL/GenBank/DDBJ databases">
        <title>Section-level genome sequencing and comparative genomics of Aspergillus sections Usti and Cavernicolus.</title>
        <authorList>
            <consortium name="Lawrence Berkeley National Laboratory"/>
            <person name="Nybo J.L."/>
            <person name="Vesth T.C."/>
            <person name="Theobald S."/>
            <person name="Frisvad J.C."/>
            <person name="Larsen T.O."/>
            <person name="Kjaerboelling I."/>
            <person name="Rothschild-Mancinelli K."/>
            <person name="Lyhne E.K."/>
            <person name="Kogle M.E."/>
            <person name="Barry K."/>
            <person name="Clum A."/>
            <person name="Na H."/>
            <person name="Ledsgaard L."/>
            <person name="Lin J."/>
            <person name="Lipzen A."/>
            <person name="Kuo A."/>
            <person name="Riley R."/>
            <person name="Mondo S."/>
            <person name="Labutti K."/>
            <person name="Haridas S."/>
            <person name="Pangalinan J."/>
            <person name="Salamov A.A."/>
            <person name="Simmons B.A."/>
            <person name="Magnuson J.K."/>
            <person name="Chen J."/>
            <person name="Drula E."/>
            <person name="Henrissat B."/>
            <person name="Wiebenga A."/>
            <person name="Lubbers R.J."/>
            <person name="Gomes A.C."/>
            <person name="Makela M.R."/>
            <person name="Stajich J."/>
            <person name="Grigoriev I.V."/>
            <person name="Mortensen U.H."/>
            <person name="De Vries R.P."/>
            <person name="Baker S.E."/>
            <person name="Andersen M.R."/>
        </authorList>
    </citation>
    <scope>NUCLEOTIDE SEQUENCE [LARGE SCALE GENOMIC DNA]</scope>
    <source>
        <strain evidence="2 3">CBS 209.92</strain>
    </source>
</reference>